<reference evidence="3" key="1">
    <citation type="submission" date="2025-08" db="UniProtKB">
        <authorList>
            <consortium name="RefSeq"/>
        </authorList>
    </citation>
    <scope>IDENTIFICATION</scope>
    <source>
        <tissue evidence="3">Testes</tissue>
    </source>
</reference>
<protein>
    <submittedName>
        <fullName evidence="3">Uncharacterized protein LOC102801137 isoform X1</fullName>
    </submittedName>
</protein>
<organism evidence="2 3">
    <name type="scientific">Saccoglossus kowalevskii</name>
    <name type="common">Acorn worm</name>
    <dbReference type="NCBI Taxonomy" id="10224"/>
    <lineage>
        <taxon>Eukaryota</taxon>
        <taxon>Metazoa</taxon>
        <taxon>Hemichordata</taxon>
        <taxon>Enteropneusta</taxon>
        <taxon>Harrimaniidae</taxon>
        <taxon>Saccoglossus</taxon>
    </lineage>
</organism>
<evidence type="ECO:0000256" key="1">
    <source>
        <dbReference type="SAM" id="MobiDB-lite"/>
    </source>
</evidence>
<name>A0ABM0LUZ9_SACKO</name>
<sequence length="119" mass="13893">MVVEIKEKKGRVVQSHRIKILLVVVLPVVHQKTGGSKNLVMIGRNTSSVVFLLTVEKNTIKDAGDQEVLLPLLQIHHQVQVQRERRRKNIKRKNIRKKKRKKRARKQGRLVDQFSYQSL</sequence>
<evidence type="ECO:0000313" key="3">
    <source>
        <dbReference type="RefSeq" id="XP_006811590.1"/>
    </source>
</evidence>
<dbReference type="Proteomes" id="UP000694865">
    <property type="component" value="Unplaced"/>
</dbReference>
<dbReference type="GeneID" id="102801137"/>
<gene>
    <name evidence="3" type="primary">LOC102801137</name>
</gene>
<evidence type="ECO:0000313" key="2">
    <source>
        <dbReference type="Proteomes" id="UP000694865"/>
    </source>
</evidence>
<dbReference type="RefSeq" id="XP_006811590.1">
    <property type="nucleotide sequence ID" value="XM_006811527.1"/>
</dbReference>
<keyword evidence="2" id="KW-1185">Reference proteome</keyword>
<feature type="compositionally biased region" description="Basic residues" evidence="1">
    <location>
        <begin position="84"/>
        <end position="108"/>
    </location>
</feature>
<feature type="region of interest" description="Disordered" evidence="1">
    <location>
        <begin position="83"/>
        <end position="108"/>
    </location>
</feature>
<proteinExistence type="predicted"/>
<accession>A0ABM0LUZ9</accession>